<dbReference type="PaxDb" id="6945-B7PUP2"/>
<dbReference type="VEuPathDB" id="VectorBase:ISCI007289"/>
<dbReference type="EMBL" id="ABJB010733794">
    <property type="status" value="NOT_ANNOTATED_CDS"/>
    <property type="molecule type" value="Genomic_DNA"/>
</dbReference>
<accession>B7PUP2</accession>
<keyword evidence="1" id="KW-0472">Membrane</keyword>
<dbReference type="VEuPathDB" id="VectorBase:ISCP_029522"/>
<reference evidence="2 4" key="1">
    <citation type="submission" date="2008-03" db="EMBL/GenBank/DDBJ databases">
        <title>Annotation of Ixodes scapularis.</title>
        <authorList>
            <consortium name="Ixodes scapularis Genome Project Consortium"/>
            <person name="Caler E."/>
            <person name="Hannick L.I."/>
            <person name="Bidwell S."/>
            <person name="Joardar V."/>
            <person name="Thiagarajan M."/>
            <person name="Amedeo P."/>
            <person name="Galinsky K.J."/>
            <person name="Schobel S."/>
            <person name="Inman J."/>
            <person name="Hostetler J."/>
            <person name="Miller J."/>
            <person name="Hammond M."/>
            <person name="Megy K."/>
            <person name="Lawson D."/>
            <person name="Kodira C."/>
            <person name="Sutton G."/>
            <person name="Meyer J."/>
            <person name="Hill C.A."/>
            <person name="Birren B."/>
            <person name="Nene V."/>
            <person name="Collins F."/>
            <person name="Alarcon-Chaidez F."/>
            <person name="Wikel S."/>
            <person name="Strausberg R."/>
        </authorList>
    </citation>
    <scope>NUCLEOTIDE SEQUENCE [LARGE SCALE GENOMIC DNA]</scope>
    <source>
        <strain evidence="4">Wikel</strain>
        <strain evidence="2">Wikel colony</strain>
    </source>
</reference>
<dbReference type="HOGENOM" id="CLU_2870091_0_0_1"/>
<keyword evidence="1" id="KW-0812">Transmembrane</keyword>
<dbReference type="Proteomes" id="UP000001555">
    <property type="component" value="Unassembled WGS sequence"/>
</dbReference>
<keyword evidence="1" id="KW-1133">Transmembrane helix</keyword>
<evidence type="ECO:0000313" key="2">
    <source>
        <dbReference type="EMBL" id="EEC10314.1"/>
    </source>
</evidence>
<dbReference type="EnsemblMetazoa" id="ISCW007289-RA">
    <property type="protein sequence ID" value="ISCW007289-PA"/>
    <property type="gene ID" value="ISCW007289"/>
</dbReference>
<gene>
    <name evidence="2" type="ORF">IscW_ISCW007289</name>
</gene>
<dbReference type="EMBL" id="DS794317">
    <property type="protein sequence ID" value="EEC10314.1"/>
    <property type="molecule type" value="Genomic_DNA"/>
</dbReference>
<evidence type="ECO:0000313" key="3">
    <source>
        <dbReference type="EnsemblMetazoa" id="ISCW007289-PA"/>
    </source>
</evidence>
<proteinExistence type="predicted"/>
<evidence type="ECO:0000256" key="1">
    <source>
        <dbReference type="SAM" id="Phobius"/>
    </source>
</evidence>
<protein>
    <submittedName>
        <fullName evidence="2 3">Uncharacterized protein</fullName>
    </submittedName>
</protein>
<dbReference type="VEuPathDB" id="VectorBase:ISCW007289"/>
<feature type="transmembrane region" description="Helical" evidence="1">
    <location>
        <begin position="6"/>
        <end position="29"/>
    </location>
</feature>
<dbReference type="AlphaFoldDB" id="B7PUP2"/>
<reference evidence="3" key="2">
    <citation type="submission" date="2020-05" db="UniProtKB">
        <authorList>
            <consortium name="EnsemblMetazoa"/>
        </authorList>
    </citation>
    <scope>IDENTIFICATION</scope>
    <source>
        <strain evidence="3">wikel</strain>
    </source>
</reference>
<sequence>MFYHISFVWTSVIGFVATLPVALLVSLIFERNDEQSVDPRYVCSFARKFMKNGSKPDKLNLKVS</sequence>
<dbReference type="InParanoid" id="B7PUP2"/>
<evidence type="ECO:0000313" key="4">
    <source>
        <dbReference type="Proteomes" id="UP000001555"/>
    </source>
</evidence>
<organism>
    <name type="scientific">Ixodes scapularis</name>
    <name type="common">Black-legged tick</name>
    <name type="synonym">Deer tick</name>
    <dbReference type="NCBI Taxonomy" id="6945"/>
    <lineage>
        <taxon>Eukaryota</taxon>
        <taxon>Metazoa</taxon>
        <taxon>Ecdysozoa</taxon>
        <taxon>Arthropoda</taxon>
        <taxon>Chelicerata</taxon>
        <taxon>Arachnida</taxon>
        <taxon>Acari</taxon>
        <taxon>Parasitiformes</taxon>
        <taxon>Ixodida</taxon>
        <taxon>Ixodoidea</taxon>
        <taxon>Ixodidae</taxon>
        <taxon>Ixodinae</taxon>
        <taxon>Ixodes</taxon>
    </lineage>
</organism>
<dbReference type="OrthoDB" id="6132759at2759"/>
<name>B7PUP2_IXOSC</name>
<keyword evidence="4" id="KW-1185">Reference proteome</keyword>